<organism evidence="7 8">
    <name type="scientific">Belliella marina</name>
    <dbReference type="NCBI Taxonomy" id="1644146"/>
    <lineage>
        <taxon>Bacteria</taxon>
        <taxon>Pseudomonadati</taxon>
        <taxon>Bacteroidota</taxon>
        <taxon>Cytophagia</taxon>
        <taxon>Cytophagales</taxon>
        <taxon>Cyclobacteriaceae</taxon>
        <taxon>Belliella</taxon>
    </lineage>
</organism>
<evidence type="ECO:0000256" key="3">
    <source>
        <dbReference type="ARBA" id="ARBA00023237"/>
    </source>
</evidence>
<feature type="signal peptide" evidence="5">
    <location>
        <begin position="1"/>
        <end position="23"/>
    </location>
</feature>
<dbReference type="EMBL" id="JBHUHR010000038">
    <property type="protein sequence ID" value="MFD2035768.1"/>
    <property type="molecule type" value="Genomic_DNA"/>
</dbReference>
<accession>A0ABW4VNX8</accession>
<dbReference type="InterPro" id="IPR050330">
    <property type="entry name" value="Bact_OuterMem_StrucFunc"/>
</dbReference>
<name>A0ABW4VNX8_9BACT</name>
<dbReference type="SUPFAM" id="SSF82171">
    <property type="entry name" value="DPP6 N-terminal domain-like"/>
    <property type="match status" value="1"/>
</dbReference>
<dbReference type="CDD" id="cd07185">
    <property type="entry name" value="OmpA_C-like"/>
    <property type="match status" value="2"/>
</dbReference>
<evidence type="ECO:0000256" key="1">
    <source>
        <dbReference type="ARBA" id="ARBA00004442"/>
    </source>
</evidence>
<dbReference type="Gene3D" id="3.30.1330.60">
    <property type="entry name" value="OmpA-like domain"/>
    <property type="match status" value="2"/>
</dbReference>
<dbReference type="PROSITE" id="PS51123">
    <property type="entry name" value="OMPA_2"/>
    <property type="match status" value="2"/>
</dbReference>
<sequence>MKNIFTTLTLMLTISLISIHVQAQNPLLRYADKQFRLNNYQHAAESYEHAFGRKEKYETAKKIAESYSKIQDYPKANEWWLTVVGFEEAGKEDYREYILSSFQISNGDIDLDTLLEGSGYSALDFPELDADKLKELYQKRSNVKLIPVDGVNSTGSDFGMAKDKDGNMYFATDRGQVVPTDKMPIRLDLNNIYSKEKYDFNDREFFRIVRKDTTGTLTVLEAGDEEILHFSDPSFMHEKDLIFYSVTRRITKAKKKGDFQVGTEVFFSSLDESGVMSSPEGFSFNDAVNYSVMHPFVDEDAKRIYFSSDMPGGQGGFDLYYVTYNDDLTFGNPVNLGAIVNTDKNESHPYRVEDKLYFSSNGHLGFGGLDVFMADYSAGGFSSVSNMGTPINSNRDDFAYSLTADGKRYISSDRTGGQGMDDIYSIETLNKLLVAKVIDCDGMLVTDEFDVALKAKDQQMDVASSRRADGALLADLSPDNNFELKISKKGHFSIFDNDLTTIGLEGDTLKREYRLARIPYQMPVYVDIVYYDLDSSVIRNDAAHTLDKLGALMQKYSFLDLLVGSHTDARASDEYNESLSERRADAVVDFLAKYNIGKERVRARWYGEQELTNDCGDGVPCPETEHQLNRRSELVLEAFPDLNKEYELPSELLDKDICDEFGIFEELQKELNAVPIVYFDFDKSTIRPIHKKELERTAIMMKRMKNLNLYISGHTDQRGSEEYNKSLSERRSTVVMDYLVKRGVEAARMQFEWFGKTQPIHDCGTCTEAQHQENRRTELHLKK</sequence>
<evidence type="ECO:0000256" key="5">
    <source>
        <dbReference type="SAM" id="SignalP"/>
    </source>
</evidence>
<evidence type="ECO:0000256" key="2">
    <source>
        <dbReference type="ARBA" id="ARBA00023136"/>
    </source>
</evidence>
<dbReference type="InterPro" id="IPR006664">
    <property type="entry name" value="OMP_bac"/>
</dbReference>
<comment type="subcellular location">
    <subcellularLocation>
        <location evidence="1">Cell outer membrane</location>
    </subcellularLocation>
</comment>
<feature type="domain" description="OmpA-like" evidence="6">
    <location>
        <begin position="518"/>
        <end position="640"/>
    </location>
</feature>
<dbReference type="PANTHER" id="PTHR30329">
    <property type="entry name" value="STATOR ELEMENT OF FLAGELLAR MOTOR COMPLEX"/>
    <property type="match status" value="1"/>
</dbReference>
<feature type="domain" description="OmpA-like" evidence="6">
    <location>
        <begin position="666"/>
        <end position="783"/>
    </location>
</feature>
<dbReference type="SUPFAM" id="SSF103088">
    <property type="entry name" value="OmpA-like"/>
    <property type="match status" value="2"/>
</dbReference>
<dbReference type="PRINTS" id="PR01021">
    <property type="entry name" value="OMPADOMAIN"/>
</dbReference>
<gene>
    <name evidence="7" type="ORF">ACFSKL_13275</name>
</gene>
<keyword evidence="5" id="KW-0732">Signal</keyword>
<proteinExistence type="predicted"/>
<protein>
    <submittedName>
        <fullName evidence="7">OmpA family protein</fullName>
    </submittedName>
</protein>
<reference evidence="8" key="1">
    <citation type="journal article" date="2019" name="Int. J. Syst. Evol. Microbiol.">
        <title>The Global Catalogue of Microorganisms (GCM) 10K type strain sequencing project: providing services to taxonomists for standard genome sequencing and annotation.</title>
        <authorList>
            <consortium name="The Broad Institute Genomics Platform"/>
            <consortium name="The Broad Institute Genome Sequencing Center for Infectious Disease"/>
            <person name="Wu L."/>
            <person name="Ma J."/>
        </authorList>
    </citation>
    <scope>NUCLEOTIDE SEQUENCE [LARGE SCALE GENOMIC DNA]</scope>
    <source>
        <strain evidence="8">CGMCC 1.15180</strain>
    </source>
</reference>
<feature type="chain" id="PRO_5047502360" evidence="5">
    <location>
        <begin position="24"/>
        <end position="783"/>
    </location>
</feature>
<dbReference type="RefSeq" id="WP_376886700.1">
    <property type="nucleotide sequence ID" value="NZ_JBHUHR010000038.1"/>
</dbReference>
<evidence type="ECO:0000259" key="6">
    <source>
        <dbReference type="PROSITE" id="PS51123"/>
    </source>
</evidence>
<dbReference type="Pfam" id="PF00691">
    <property type="entry name" value="OmpA"/>
    <property type="match status" value="2"/>
</dbReference>
<comment type="caution">
    <text evidence="7">The sequence shown here is derived from an EMBL/GenBank/DDBJ whole genome shotgun (WGS) entry which is preliminary data.</text>
</comment>
<keyword evidence="2 4" id="KW-0472">Membrane</keyword>
<keyword evidence="8" id="KW-1185">Reference proteome</keyword>
<dbReference type="Proteomes" id="UP001597361">
    <property type="component" value="Unassembled WGS sequence"/>
</dbReference>
<evidence type="ECO:0000313" key="8">
    <source>
        <dbReference type="Proteomes" id="UP001597361"/>
    </source>
</evidence>
<evidence type="ECO:0000313" key="7">
    <source>
        <dbReference type="EMBL" id="MFD2035768.1"/>
    </source>
</evidence>
<dbReference type="InterPro" id="IPR036737">
    <property type="entry name" value="OmpA-like_sf"/>
</dbReference>
<keyword evidence="3" id="KW-0998">Cell outer membrane</keyword>
<dbReference type="InterPro" id="IPR006665">
    <property type="entry name" value="OmpA-like"/>
</dbReference>
<dbReference type="PANTHER" id="PTHR30329:SF21">
    <property type="entry name" value="LIPOPROTEIN YIAD-RELATED"/>
    <property type="match status" value="1"/>
</dbReference>
<evidence type="ECO:0000256" key="4">
    <source>
        <dbReference type="PROSITE-ProRule" id="PRU00473"/>
    </source>
</evidence>